<dbReference type="AlphaFoldDB" id="A0A914EL45"/>
<dbReference type="WBParaSite" id="ACRNAN_scaffold850.g8400.t1">
    <property type="protein sequence ID" value="ACRNAN_scaffold850.g8400.t1"/>
    <property type="gene ID" value="ACRNAN_scaffold850.g8400"/>
</dbReference>
<evidence type="ECO:0000256" key="1">
    <source>
        <dbReference type="ARBA" id="ARBA00004651"/>
    </source>
</evidence>
<proteinExistence type="inferred from homology"/>
<dbReference type="GO" id="GO:0004930">
    <property type="term" value="F:G protein-coupled receptor activity"/>
    <property type="evidence" value="ECO:0007669"/>
    <property type="project" value="UniProtKB-KW"/>
</dbReference>
<dbReference type="PROSITE" id="PS50262">
    <property type="entry name" value="G_PROTEIN_RECEP_F1_2"/>
    <property type="match status" value="1"/>
</dbReference>
<dbReference type="Gene3D" id="1.20.1070.10">
    <property type="entry name" value="Rhodopsin 7-helix transmembrane proteins"/>
    <property type="match status" value="1"/>
</dbReference>
<keyword evidence="3 9" id="KW-0812">Transmembrane</keyword>
<evidence type="ECO:0000259" key="11">
    <source>
        <dbReference type="PROSITE" id="PS50262"/>
    </source>
</evidence>
<evidence type="ECO:0000256" key="9">
    <source>
        <dbReference type="RuleBase" id="RU000688"/>
    </source>
</evidence>
<dbReference type="PANTHER" id="PTHR24229:SF50">
    <property type="entry name" value="G-PROTEIN COUPLED RECEPTORS FAMILY 1 PROFILE DOMAIN-CONTAINING PROTEIN"/>
    <property type="match status" value="1"/>
</dbReference>
<dbReference type="PANTHER" id="PTHR24229">
    <property type="entry name" value="NEUROPEPTIDES RECEPTOR"/>
    <property type="match status" value="1"/>
</dbReference>
<evidence type="ECO:0000256" key="8">
    <source>
        <dbReference type="ARBA" id="ARBA00023224"/>
    </source>
</evidence>
<dbReference type="InterPro" id="IPR017452">
    <property type="entry name" value="GPCR_Rhodpsn_7TM"/>
</dbReference>
<keyword evidence="12" id="KW-1185">Reference proteome</keyword>
<keyword evidence="6 10" id="KW-0472">Membrane</keyword>
<evidence type="ECO:0000313" key="13">
    <source>
        <dbReference type="WBParaSite" id="ACRNAN_scaffold850.g8400.t1"/>
    </source>
</evidence>
<organism evidence="12 13">
    <name type="scientific">Acrobeloides nanus</name>
    <dbReference type="NCBI Taxonomy" id="290746"/>
    <lineage>
        <taxon>Eukaryota</taxon>
        <taxon>Metazoa</taxon>
        <taxon>Ecdysozoa</taxon>
        <taxon>Nematoda</taxon>
        <taxon>Chromadorea</taxon>
        <taxon>Rhabditida</taxon>
        <taxon>Tylenchina</taxon>
        <taxon>Cephalobomorpha</taxon>
        <taxon>Cephaloboidea</taxon>
        <taxon>Cephalobidae</taxon>
        <taxon>Acrobeloides</taxon>
    </lineage>
</organism>
<keyword evidence="7 9" id="KW-0675">Receptor</keyword>
<evidence type="ECO:0000256" key="10">
    <source>
        <dbReference type="SAM" id="Phobius"/>
    </source>
</evidence>
<protein>
    <submittedName>
        <fullName evidence="13">G-protein coupled receptors family 1 profile domain-containing protein</fullName>
    </submittedName>
</protein>
<feature type="transmembrane region" description="Helical" evidence="10">
    <location>
        <begin position="138"/>
        <end position="159"/>
    </location>
</feature>
<dbReference type="GO" id="GO:0042277">
    <property type="term" value="F:peptide binding"/>
    <property type="evidence" value="ECO:0007669"/>
    <property type="project" value="TreeGrafter"/>
</dbReference>
<dbReference type="PRINTS" id="PR00237">
    <property type="entry name" value="GPCRRHODOPSN"/>
</dbReference>
<keyword evidence="5 9" id="KW-0297">G-protein coupled receptor</keyword>
<dbReference type="InterPro" id="IPR000276">
    <property type="entry name" value="GPCR_Rhodpsn"/>
</dbReference>
<evidence type="ECO:0000256" key="4">
    <source>
        <dbReference type="ARBA" id="ARBA00022989"/>
    </source>
</evidence>
<evidence type="ECO:0000256" key="6">
    <source>
        <dbReference type="ARBA" id="ARBA00023136"/>
    </source>
</evidence>
<dbReference type="CDD" id="cd00637">
    <property type="entry name" value="7tm_classA_rhodopsin-like"/>
    <property type="match status" value="1"/>
</dbReference>
<dbReference type="GO" id="GO:0043005">
    <property type="term" value="C:neuron projection"/>
    <property type="evidence" value="ECO:0007669"/>
    <property type="project" value="TreeGrafter"/>
</dbReference>
<dbReference type="SUPFAM" id="SSF81321">
    <property type="entry name" value="Family A G protein-coupled receptor-like"/>
    <property type="match status" value="1"/>
</dbReference>
<name>A0A914EL45_9BILA</name>
<accession>A0A914EL45</accession>
<dbReference type="GO" id="GO:0005886">
    <property type="term" value="C:plasma membrane"/>
    <property type="evidence" value="ECO:0007669"/>
    <property type="project" value="UniProtKB-SubCell"/>
</dbReference>
<reference evidence="13" key="1">
    <citation type="submission" date="2022-11" db="UniProtKB">
        <authorList>
            <consortium name="WormBaseParasite"/>
        </authorList>
    </citation>
    <scope>IDENTIFICATION</scope>
</reference>
<evidence type="ECO:0000256" key="3">
    <source>
        <dbReference type="ARBA" id="ARBA00022692"/>
    </source>
</evidence>
<comment type="similarity">
    <text evidence="9">Belongs to the G-protein coupled receptor 1 family.</text>
</comment>
<feature type="transmembrane region" description="Helical" evidence="10">
    <location>
        <begin position="38"/>
        <end position="60"/>
    </location>
</feature>
<evidence type="ECO:0000256" key="5">
    <source>
        <dbReference type="ARBA" id="ARBA00023040"/>
    </source>
</evidence>
<evidence type="ECO:0000256" key="7">
    <source>
        <dbReference type="ARBA" id="ARBA00023170"/>
    </source>
</evidence>
<evidence type="ECO:0000256" key="2">
    <source>
        <dbReference type="ARBA" id="ARBA00022475"/>
    </source>
</evidence>
<comment type="subcellular location">
    <subcellularLocation>
        <location evidence="1">Cell membrane</location>
        <topology evidence="1">Multi-pass membrane protein</topology>
    </subcellularLocation>
</comment>
<feature type="transmembrane region" description="Helical" evidence="10">
    <location>
        <begin position="85"/>
        <end position="109"/>
    </location>
</feature>
<dbReference type="Pfam" id="PF00001">
    <property type="entry name" value="7tm_1"/>
    <property type="match status" value="1"/>
</dbReference>
<feature type="domain" description="G-protein coupled receptors family 1 profile" evidence="11">
    <location>
        <begin position="1"/>
        <end position="197"/>
    </location>
</feature>
<keyword evidence="8 9" id="KW-0807">Transducer</keyword>
<evidence type="ECO:0000313" key="12">
    <source>
        <dbReference type="Proteomes" id="UP000887540"/>
    </source>
</evidence>
<sequence length="389" mass="44004">MESTGKYSSVLFVVLLSIDRYIVMCLSTKCRRYRNYRVAICASVLAVFIAILTSLPLYIYSGIVHLPPNRKLCVVKWPTITSPTWYISFTSFFLFGAPSCLIVFTYFHVYKKLKEGLKGIKRLRSNNNRQSRKSYQRVTAFVLWTILFHTICWCPFWFFNLISAIFRIQIVSSGERIVLNMIHLLPYMNCALNPIVYVMNAKNFRQAFCSMFTRNKKATSLLKKQAAVIIRKRDSSSAIEKKLYLYGSQTVENPTIHHIFNAAAGCAEVAGVELELTSYNEEECFTGEVEMIVPEIHWEVESPSSDEATEGASSYKVDNGTPSNIIEALGVGALSRTLSNKFDRSGNQQADRKDSRRHTMSVLTPQFLLVPFSVQLAQAGANCAPLEPV</sequence>
<dbReference type="Proteomes" id="UP000887540">
    <property type="component" value="Unplaced"/>
</dbReference>
<keyword evidence="4 10" id="KW-1133">Transmembrane helix</keyword>
<keyword evidence="2" id="KW-1003">Cell membrane</keyword>
<dbReference type="PROSITE" id="PS00237">
    <property type="entry name" value="G_PROTEIN_RECEP_F1_1"/>
    <property type="match status" value="1"/>
</dbReference>